<sequence>MKTIEMKNIEIKNTVNLTEEELQTTNGGIVPLVVHGAFILFQAGMAAGIYEQEKKYRKK</sequence>
<dbReference type="InterPro" id="IPR023991">
    <property type="entry name" value="Bacteriocin_IIb_lactobn/cerein"/>
</dbReference>
<evidence type="ECO:0000313" key="1">
    <source>
        <dbReference type="EMBL" id="PGG81793.1"/>
    </source>
</evidence>
<accession>A0A2B5CE15</accession>
<dbReference type="AlphaFoldDB" id="A0A2B5CE15"/>
<evidence type="ECO:0000313" key="2">
    <source>
        <dbReference type="Proteomes" id="UP000225320"/>
    </source>
</evidence>
<comment type="caution">
    <text evidence="1">The sequence shown here is derived from an EMBL/GenBank/DDBJ whole genome shotgun (WGS) entry which is preliminary data.</text>
</comment>
<gene>
    <name evidence="1" type="ORF">CON73_28620</name>
</gene>
<reference evidence="1 2" key="1">
    <citation type="submission" date="2017-09" db="EMBL/GenBank/DDBJ databases">
        <title>Large-scale bioinformatics analysis of Bacillus genomes uncovers conserved roles of natural products in bacterial physiology.</title>
        <authorList>
            <consortium name="Agbiome Team Llc"/>
            <person name="Bleich R.M."/>
            <person name="Grubbs K.J."/>
            <person name="Santa Maria K.C."/>
            <person name="Allen S.E."/>
            <person name="Farag S."/>
            <person name="Shank E.A."/>
            <person name="Bowers A."/>
        </authorList>
    </citation>
    <scope>NUCLEOTIDE SEQUENCE [LARGE SCALE GENOMIC DNA]</scope>
    <source>
        <strain evidence="1 2">AFS094862</strain>
    </source>
</reference>
<proteinExistence type="predicted"/>
<dbReference type="Proteomes" id="UP000225320">
    <property type="component" value="Unassembled WGS sequence"/>
</dbReference>
<dbReference type="EMBL" id="NVOI01000141">
    <property type="protein sequence ID" value="PGG81793.1"/>
    <property type="molecule type" value="Genomic_DNA"/>
</dbReference>
<dbReference type="NCBIfam" id="TIGR03949">
    <property type="entry name" value="bact_IIb_cerein"/>
    <property type="match status" value="1"/>
</dbReference>
<organism evidence="1 2">
    <name type="scientific">Bacillus toyonensis</name>
    <dbReference type="NCBI Taxonomy" id="155322"/>
    <lineage>
        <taxon>Bacteria</taxon>
        <taxon>Bacillati</taxon>
        <taxon>Bacillota</taxon>
        <taxon>Bacilli</taxon>
        <taxon>Bacillales</taxon>
        <taxon>Bacillaceae</taxon>
        <taxon>Bacillus</taxon>
        <taxon>Bacillus cereus group</taxon>
    </lineage>
</organism>
<protein>
    <submittedName>
        <fullName evidence="1">Bacteriocin</fullName>
    </submittedName>
</protein>
<name>A0A2B5CE15_9BACI</name>
<dbReference type="RefSeq" id="WP_098070401.1">
    <property type="nucleotide sequence ID" value="NZ_JBALMW010000359.1"/>
</dbReference>